<dbReference type="GO" id="GO:0016740">
    <property type="term" value="F:transferase activity"/>
    <property type="evidence" value="ECO:0007669"/>
    <property type="project" value="UniProtKB-KW"/>
</dbReference>
<protein>
    <submittedName>
        <fullName evidence="2">Polysaccharide pyruvyl transferase family protein</fullName>
    </submittedName>
</protein>
<evidence type="ECO:0000313" key="2">
    <source>
        <dbReference type="EMBL" id="RPD43339.1"/>
    </source>
</evidence>
<proteinExistence type="predicted"/>
<dbReference type="InterPro" id="IPR007345">
    <property type="entry name" value="Polysacch_pyruvyl_Trfase"/>
</dbReference>
<dbReference type="Pfam" id="PF04230">
    <property type="entry name" value="PS_pyruv_trans"/>
    <property type="match status" value="1"/>
</dbReference>
<comment type="caution">
    <text evidence="2">The sequence shown here is derived from an EMBL/GenBank/DDBJ whole genome shotgun (WGS) entry which is preliminary data.</text>
</comment>
<evidence type="ECO:0000313" key="3">
    <source>
        <dbReference type="Proteomes" id="UP000279089"/>
    </source>
</evidence>
<dbReference type="AlphaFoldDB" id="A0A3N4MUS5"/>
<dbReference type="OrthoDB" id="1437686at2"/>
<keyword evidence="3" id="KW-1185">Reference proteome</keyword>
<keyword evidence="2" id="KW-0808">Transferase</keyword>
<name>A0A3N4MUS5_9BACT</name>
<organism evidence="2 3">
    <name type="scientific">Chitinophaga barathri</name>
    <dbReference type="NCBI Taxonomy" id="1647451"/>
    <lineage>
        <taxon>Bacteria</taxon>
        <taxon>Pseudomonadati</taxon>
        <taxon>Bacteroidota</taxon>
        <taxon>Chitinophagia</taxon>
        <taxon>Chitinophagales</taxon>
        <taxon>Chitinophagaceae</taxon>
        <taxon>Chitinophaga</taxon>
    </lineage>
</organism>
<feature type="domain" description="Polysaccharide pyruvyl transferase" evidence="1">
    <location>
        <begin position="32"/>
        <end position="338"/>
    </location>
</feature>
<gene>
    <name evidence="2" type="ORF">EG028_01685</name>
</gene>
<accession>A0A3N4MUS5</accession>
<sequence>MAAGSLLIPHILKATGKKDPVLLLVSGWQDVNIGDIAHTPGLIALLKSRMKNARIILWKRTDSEMSDAMLHKHYPDVQIIHGKFDKDYALQSPELELAFKEADFFIHGSGPSVVAAENLRCWNKNTDKGFGIFGVTIQDVPPALKALLEKSSFIFTRETASIAVLKKNGLEGKHIAFAPDATFVLDIHDKTKAGEFMAKNGLLPRKFICAIPRLRYTPYYRINPNRAGWSDEKIKQVDEVNEQYKEIDHAKLRTAMIAWVKKTGNKILVCPEMTYEVDIMKELLIDPLPEEIKPFIVTHDYWLPDEAASVYEKASAVLSFECHSPIIAAANGTPSFYLRQPTDTIKGQMYYDLGFNDWVFEIDDTTGEQITERLLEIHENYQAALKKVKDARKTVDARYDDCLKIMKSFV</sequence>
<dbReference type="EMBL" id="RMBX01000001">
    <property type="protein sequence ID" value="RPD43339.1"/>
    <property type="molecule type" value="Genomic_DNA"/>
</dbReference>
<dbReference type="Proteomes" id="UP000279089">
    <property type="component" value="Unassembled WGS sequence"/>
</dbReference>
<reference evidence="3" key="1">
    <citation type="submission" date="2018-11" db="EMBL/GenBank/DDBJ databases">
        <title>Chitinophaga lutea sp.nov., isolate from arsenic contaminated soil.</title>
        <authorList>
            <person name="Zong Y."/>
        </authorList>
    </citation>
    <scope>NUCLEOTIDE SEQUENCE [LARGE SCALE GENOMIC DNA]</scope>
    <source>
        <strain evidence="3">YLT18</strain>
    </source>
</reference>
<evidence type="ECO:0000259" key="1">
    <source>
        <dbReference type="Pfam" id="PF04230"/>
    </source>
</evidence>